<sequence length="82" mass="9757">MTLKSWAKKLLLQEDNHETFIDQNYMLMWLPSAQGNDYQLESKEVQIKKVDDLEKDVYCFEGEVEWTKVGESWQGMLLKELI</sequence>
<keyword evidence="2" id="KW-1185">Reference proteome</keyword>
<protein>
    <submittedName>
        <fullName evidence="1">Uncharacterized protein</fullName>
    </submittedName>
</protein>
<dbReference type="RefSeq" id="WP_089749524.1">
    <property type="nucleotide sequence ID" value="NZ_FOOG01000002.1"/>
</dbReference>
<dbReference type="AlphaFoldDB" id="A0A1I2JR37"/>
<organism evidence="1 2">
    <name type="scientific">Halobacillus alkaliphilus</name>
    <dbReference type="NCBI Taxonomy" id="396056"/>
    <lineage>
        <taxon>Bacteria</taxon>
        <taxon>Bacillati</taxon>
        <taxon>Bacillota</taxon>
        <taxon>Bacilli</taxon>
        <taxon>Bacillales</taxon>
        <taxon>Bacillaceae</taxon>
        <taxon>Halobacillus</taxon>
    </lineage>
</organism>
<dbReference type="Proteomes" id="UP000198897">
    <property type="component" value="Unassembled WGS sequence"/>
</dbReference>
<accession>A0A1I2JR37</accession>
<dbReference type="EMBL" id="FOOG01000002">
    <property type="protein sequence ID" value="SFF57262.1"/>
    <property type="molecule type" value="Genomic_DNA"/>
</dbReference>
<reference evidence="2" key="1">
    <citation type="submission" date="2016-10" db="EMBL/GenBank/DDBJ databases">
        <authorList>
            <person name="Varghese N."/>
            <person name="Submissions S."/>
        </authorList>
    </citation>
    <scope>NUCLEOTIDE SEQUENCE [LARGE SCALE GENOMIC DNA]</scope>
    <source>
        <strain evidence="2">FP5</strain>
    </source>
</reference>
<evidence type="ECO:0000313" key="2">
    <source>
        <dbReference type="Proteomes" id="UP000198897"/>
    </source>
</evidence>
<evidence type="ECO:0000313" key="1">
    <source>
        <dbReference type="EMBL" id="SFF57262.1"/>
    </source>
</evidence>
<proteinExistence type="predicted"/>
<gene>
    <name evidence="1" type="ORF">SAMN05216353_10247</name>
</gene>
<name>A0A1I2JR37_9BACI</name>